<comment type="caution">
    <text evidence="1">The sequence shown here is derived from an EMBL/GenBank/DDBJ whole genome shotgun (WGS) entry which is preliminary data.</text>
</comment>
<proteinExistence type="predicted"/>
<reference evidence="1" key="1">
    <citation type="submission" date="2020-09" db="EMBL/GenBank/DDBJ databases">
        <title>Genome-Enabled Discovery of Anthraquinone Biosynthesis in Senna tora.</title>
        <authorList>
            <person name="Kang S.-H."/>
            <person name="Pandey R.P."/>
            <person name="Lee C.-M."/>
            <person name="Sim J.-S."/>
            <person name="Jeong J.-T."/>
            <person name="Choi B.-S."/>
            <person name="Jung M."/>
            <person name="Ginzburg D."/>
            <person name="Zhao K."/>
            <person name="Won S.Y."/>
            <person name="Oh T.-J."/>
            <person name="Yu Y."/>
            <person name="Kim N.-H."/>
            <person name="Lee O.R."/>
            <person name="Lee T.-H."/>
            <person name="Bashyal P."/>
            <person name="Kim T.-S."/>
            <person name="Lee W.-H."/>
            <person name="Kawkins C."/>
            <person name="Kim C.-K."/>
            <person name="Kim J.S."/>
            <person name="Ahn B.O."/>
            <person name="Rhee S.Y."/>
            <person name="Sohng J.K."/>
        </authorList>
    </citation>
    <scope>NUCLEOTIDE SEQUENCE</scope>
    <source>
        <tissue evidence="1">Leaf</tissue>
    </source>
</reference>
<protein>
    <submittedName>
        <fullName evidence="1">Uncharacterized protein</fullName>
    </submittedName>
</protein>
<organism evidence="1 2">
    <name type="scientific">Senna tora</name>
    <dbReference type="NCBI Taxonomy" id="362788"/>
    <lineage>
        <taxon>Eukaryota</taxon>
        <taxon>Viridiplantae</taxon>
        <taxon>Streptophyta</taxon>
        <taxon>Embryophyta</taxon>
        <taxon>Tracheophyta</taxon>
        <taxon>Spermatophyta</taxon>
        <taxon>Magnoliopsida</taxon>
        <taxon>eudicotyledons</taxon>
        <taxon>Gunneridae</taxon>
        <taxon>Pentapetalae</taxon>
        <taxon>rosids</taxon>
        <taxon>fabids</taxon>
        <taxon>Fabales</taxon>
        <taxon>Fabaceae</taxon>
        <taxon>Caesalpinioideae</taxon>
        <taxon>Cassia clade</taxon>
        <taxon>Senna</taxon>
    </lineage>
</organism>
<evidence type="ECO:0000313" key="1">
    <source>
        <dbReference type="EMBL" id="KAF7802204.1"/>
    </source>
</evidence>
<name>A0A834W2S4_9FABA</name>
<evidence type="ECO:0000313" key="2">
    <source>
        <dbReference type="Proteomes" id="UP000634136"/>
    </source>
</evidence>
<dbReference type="Proteomes" id="UP000634136">
    <property type="component" value="Unassembled WGS sequence"/>
</dbReference>
<dbReference type="EMBL" id="JAAIUW010000013">
    <property type="protein sequence ID" value="KAF7802204.1"/>
    <property type="molecule type" value="Genomic_DNA"/>
</dbReference>
<keyword evidence="2" id="KW-1185">Reference proteome</keyword>
<gene>
    <name evidence="1" type="ORF">G2W53_041315</name>
</gene>
<sequence>MIQPAQTRPSPTLRSIFFPSVVDLPKLLESLGMFSVQL</sequence>
<dbReference type="AlphaFoldDB" id="A0A834W2S4"/>
<accession>A0A834W2S4</accession>